<reference evidence="2 3" key="1">
    <citation type="journal article" date="2018" name="G3 (Bethesda)">
        <title>Phylogenetic and Phylogenomic Definition of Rhizopus Species.</title>
        <authorList>
            <person name="Gryganskyi A.P."/>
            <person name="Golan J."/>
            <person name="Dolatabadi S."/>
            <person name="Mondo S."/>
            <person name="Robb S."/>
            <person name="Idnurm A."/>
            <person name="Muszewska A."/>
            <person name="Steczkiewicz K."/>
            <person name="Masonjones S."/>
            <person name="Liao H.L."/>
            <person name="Gajdeczka M.T."/>
            <person name="Anike F."/>
            <person name="Vuek A."/>
            <person name="Anishchenko I.M."/>
            <person name="Voigt K."/>
            <person name="de Hoog G.S."/>
            <person name="Smith M.E."/>
            <person name="Heitman J."/>
            <person name="Vilgalys R."/>
            <person name="Stajich J.E."/>
        </authorList>
    </citation>
    <scope>NUCLEOTIDE SEQUENCE [LARGE SCALE GENOMIC DNA]</scope>
    <source>
        <strain evidence="2 3">LSU 92-RS-03</strain>
    </source>
</reference>
<dbReference type="Proteomes" id="UP000253551">
    <property type="component" value="Unassembled WGS sequence"/>
</dbReference>
<evidence type="ECO:0000256" key="1">
    <source>
        <dbReference type="SAM" id="MobiDB-lite"/>
    </source>
</evidence>
<feature type="region of interest" description="Disordered" evidence="1">
    <location>
        <begin position="64"/>
        <end position="93"/>
    </location>
</feature>
<dbReference type="OrthoDB" id="2263115at2759"/>
<protein>
    <recommendedName>
        <fullName evidence="4">Nitrogen regulatory protein areA GATA-like domain-containing protein</fullName>
    </recommendedName>
</protein>
<gene>
    <name evidence="2" type="ORF">CU098_009636</name>
</gene>
<evidence type="ECO:0008006" key="4">
    <source>
        <dbReference type="Google" id="ProtNLM"/>
    </source>
</evidence>
<sequence>MSMNDIQRILSQTPYWINFEQSLALEKPEDTDRKRYENLSWRSWHCKQQKHHIVQPQTGHQKFFLSVEHDSEEEEEEEDDCSSSSSSLFDEDQEEWYNQPMKDDLVFEKIHCDRHLYLSEINKTSLLSQMLQNSANDNQQNNSQQLLKRCQSKYQCLNQWFTTSA</sequence>
<feature type="compositionally biased region" description="Acidic residues" evidence="1">
    <location>
        <begin position="70"/>
        <end position="81"/>
    </location>
</feature>
<name>A0A367KEI9_RHIST</name>
<accession>A0A367KEI9</accession>
<proteinExistence type="predicted"/>
<evidence type="ECO:0000313" key="3">
    <source>
        <dbReference type="Proteomes" id="UP000253551"/>
    </source>
</evidence>
<organism evidence="2 3">
    <name type="scientific">Rhizopus stolonifer</name>
    <name type="common">Rhizopus nigricans</name>
    <dbReference type="NCBI Taxonomy" id="4846"/>
    <lineage>
        <taxon>Eukaryota</taxon>
        <taxon>Fungi</taxon>
        <taxon>Fungi incertae sedis</taxon>
        <taxon>Mucoromycota</taxon>
        <taxon>Mucoromycotina</taxon>
        <taxon>Mucoromycetes</taxon>
        <taxon>Mucorales</taxon>
        <taxon>Mucorineae</taxon>
        <taxon>Rhizopodaceae</taxon>
        <taxon>Rhizopus</taxon>
    </lineage>
</organism>
<comment type="caution">
    <text evidence="2">The sequence shown here is derived from an EMBL/GenBank/DDBJ whole genome shotgun (WGS) entry which is preliminary data.</text>
</comment>
<keyword evidence="3" id="KW-1185">Reference proteome</keyword>
<evidence type="ECO:0000313" key="2">
    <source>
        <dbReference type="EMBL" id="RCI00635.1"/>
    </source>
</evidence>
<dbReference type="AlphaFoldDB" id="A0A367KEI9"/>
<dbReference type="EMBL" id="PJQM01001819">
    <property type="protein sequence ID" value="RCI00635.1"/>
    <property type="molecule type" value="Genomic_DNA"/>
</dbReference>